<name>A0A803PIP0_CANSA</name>
<dbReference type="InterPro" id="IPR011009">
    <property type="entry name" value="Kinase-like_dom_sf"/>
</dbReference>
<keyword evidence="10" id="KW-0812">Transmembrane</keyword>
<protein>
    <recommendedName>
        <fullName evidence="3">non-specific serine/threonine protein kinase</fullName>
        <ecNumber evidence="3">2.7.11.1</ecNumber>
    </recommendedName>
</protein>
<reference evidence="26" key="1">
    <citation type="submission" date="2018-11" db="EMBL/GenBank/DDBJ databases">
        <authorList>
            <person name="Grassa J C."/>
        </authorList>
    </citation>
    <scope>NUCLEOTIDE SEQUENCE [LARGE SCALE GENOMIC DNA]</scope>
</reference>
<comment type="subcellular location">
    <subcellularLocation>
        <location evidence="1">Cell membrane</location>
        <topology evidence="1">Single-pass membrane protein</topology>
    </subcellularLocation>
    <subcellularLocation>
        <location evidence="2">Membrane</location>
        <topology evidence="2">Single-pass type I membrane protein</topology>
    </subcellularLocation>
</comment>
<dbReference type="FunFam" id="1.10.510.10:FF:000358">
    <property type="entry name" value="Putative leucine-rich repeat receptor-like serine/threonine-protein kinase"/>
    <property type="match status" value="1"/>
</dbReference>
<keyword evidence="15 23" id="KW-0067">ATP-binding</keyword>
<sequence length="779" mass="87538">MNIADANGDQNSVVLLYNCQSSSTTMKNRIGYYEENRTNSVLAFYESEEDELAKALRMCVAGPTGDVVAVKTVAGLVVKNNELGMRDVVRHGFLAFLNNYGPIQVRRYSYSKIKKMTNSFTQKLGQGGFGDVYKGILDDGSFVAVKVLNQSKSRDGQDFMNEVATISRTSHVNIVTLLGFCFEGSKRALIYEFMPNGSLEKFIFDDNTTDENSHQLDWETYYQISLGIARGLEYLHRGCNTRILHFDIKPHNILLDVGFVPKISDFGLAKICKTDESRVSMLGPRGTVGYIAPEVFNRNFGNVSHKSDVYSYGMMILEMIGGRSNINVQVNNTTEVTSTLYNCTPNIGSIAKDFVRTDCKGTKEEKAKFRSGMKMLNEFKANDGEDFMNEVEAISRTSHVNVVRLLGFCFEGAKKALIYEFMPNGSLEKFIYHENESEENFKLDWETCYGISLGIARGLEYLHRGCNKRILHFDIKPHNILLDAEFVPKISDFGLAKVCTRKDSLLSMLGPRGTIGYIAPEVIYRNFGAVSHKSDVYSFGMMILEMVGGRKNMNVSIDNSSEIYFPQWIYKRLEAEELGLKRIMNREENVKVRKMIMTSLWCIQTDPSSRPAMSRVIEMLEGSSGFAPCMWHTTGSIDANQQITRKSRPVSISDPRSGINYSVRSFRSGAGPAGNGPQAPPSKATGPSLQPGVRNFSPQRQANGHFRTKIGLSFIKKYAPPEFHIQKEKGGSKPIKYFPPYWHRWSARVSSESELAVLVQDRTVWDLLLRAQSIAHDPV</sequence>
<dbReference type="PROSITE" id="PS00108">
    <property type="entry name" value="PROTEIN_KINASE_ST"/>
    <property type="match status" value="2"/>
</dbReference>
<dbReference type="InterPro" id="IPR045874">
    <property type="entry name" value="LRK10/LRL21-25-like"/>
</dbReference>
<keyword evidence="14" id="KW-0418">Kinase</keyword>
<comment type="catalytic activity">
    <reaction evidence="22">
        <text>L-seryl-[protein] + ATP = O-phospho-L-seryl-[protein] + ADP + H(+)</text>
        <dbReference type="Rhea" id="RHEA:17989"/>
        <dbReference type="Rhea" id="RHEA-COMP:9863"/>
        <dbReference type="Rhea" id="RHEA-COMP:11604"/>
        <dbReference type="ChEBI" id="CHEBI:15378"/>
        <dbReference type="ChEBI" id="CHEBI:29999"/>
        <dbReference type="ChEBI" id="CHEBI:30616"/>
        <dbReference type="ChEBI" id="CHEBI:83421"/>
        <dbReference type="ChEBI" id="CHEBI:456216"/>
        <dbReference type="EC" id="2.7.11.1"/>
    </reaction>
</comment>
<dbReference type="InterPro" id="IPR000719">
    <property type="entry name" value="Prot_kinase_dom"/>
</dbReference>
<dbReference type="Gramene" id="evm.model.04.77">
    <property type="protein sequence ID" value="cds.evm.model.04.77"/>
    <property type="gene ID" value="evm.TU.04.77"/>
</dbReference>
<evidence type="ECO:0000256" key="22">
    <source>
        <dbReference type="ARBA" id="ARBA00048679"/>
    </source>
</evidence>
<keyword evidence="8" id="KW-0433">Leucine-rich repeat</keyword>
<dbReference type="Gene3D" id="1.10.510.10">
    <property type="entry name" value="Transferase(Phosphotransferase) domain 1"/>
    <property type="match status" value="2"/>
</dbReference>
<evidence type="ECO:0000256" key="8">
    <source>
        <dbReference type="ARBA" id="ARBA00022614"/>
    </source>
</evidence>
<evidence type="ECO:0000256" key="18">
    <source>
        <dbReference type="ARBA" id="ARBA00023157"/>
    </source>
</evidence>
<evidence type="ECO:0000256" key="20">
    <source>
        <dbReference type="ARBA" id="ARBA00023180"/>
    </source>
</evidence>
<dbReference type="EC" id="2.7.11.1" evidence="3"/>
<dbReference type="InterPro" id="IPR008271">
    <property type="entry name" value="Ser/Thr_kinase_AS"/>
</dbReference>
<dbReference type="Pfam" id="PF00069">
    <property type="entry name" value="Pkinase"/>
    <property type="match status" value="1"/>
</dbReference>
<evidence type="ECO:0000313" key="27">
    <source>
        <dbReference type="Proteomes" id="UP000596661"/>
    </source>
</evidence>
<dbReference type="AlphaFoldDB" id="A0A803PIP0"/>
<dbReference type="InterPro" id="IPR017441">
    <property type="entry name" value="Protein_kinase_ATP_BS"/>
</dbReference>
<evidence type="ECO:0000256" key="7">
    <source>
        <dbReference type="ARBA" id="ARBA00022553"/>
    </source>
</evidence>
<evidence type="ECO:0000256" key="6">
    <source>
        <dbReference type="ARBA" id="ARBA00022536"/>
    </source>
</evidence>
<evidence type="ECO:0000256" key="17">
    <source>
        <dbReference type="ARBA" id="ARBA00023136"/>
    </source>
</evidence>
<organism evidence="26 27">
    <name type="scientific">Cannabis sativa</name>
    <name type="common">Hemp</name>
    <name type="synonym">Marijuana</name>
    <dbReference type="NCBI Taxonomy" id="3483"/>
    <lineage>
        <taxon>Eukaryota</taxon>
        <taxon>Viridiplantae</taxon>
        <taxon>Streptophyta</taxon>
        <taxon>Embryophyta</taxon>
        <taxon>Tracheophyta</taxon>
        <taxon>Spermatophyta</taxon>
        <taxon>Magnoliopsida</taxon>
        <taxon>eudicotyledons</taxon>
        <taxon>Gunneridae</taxon>
        <taxon>Pentapetalae</taxon>
        <taxon>rosids</taxon>
        <taxon>fabids</taxon>
        <taxon>Rosales</taxon>
        <taxon>Cannabaceae</taxon>
        <taxon>Cannabis</taxon>
    </lineage>
</organism>
<keyword evidence="7" id="KW-0597">Phosphoprotein</keyword>
<comment type="catalytic activity">
    <reaction evidence="21">
        <text>L-threonyl-[protein] + ATP = O-phospho-L-threonyl-[protein] + ADP + H(+)</text>
        <dbReference type="Rhea" id="RHEA:46608"/>
        <dbReference type="Rhea" id="RHEA-COMP:11060"/>
        <dbReference type="Rhea" id="RHEA-COMP:11605"/>
        <dbReference type="ChEBI" id="CHEBI:15378"/>
        <dbReference type="ChEBI" id="CHEBI:30013"/>
        <dbReference type="ChEBI" id="CHEBI:30616"/>
        <dbReference type="ChEBI" id="CHEBI:61977"/>
        <dbReference type="ChEBI" id="CHEBI:456216"/>
        <dbReference type="EC" id="2.7.11.1"/>
    </reaction>
</comment>
<proteinExistence type="predicted"/>
<dbReference type="GO" id="GO:0004674">
    <property type="term" value="F:protein serine/threonine kinase activity"/>
    <property type="evidence" value="ECO:0007669"/>
    <property type="project" value="UniProtKB-KW"/>
</dbReference>
<dbReference type="PROSITE" id="PS00107">
    <property type="entry name" value="PROTEIN_KINASE_ATP"/>
    <property type="match status" value="1"/>
</dbReference>
<keyword evidence="18" id="KW-1015">Disulfide bond</keyword>
<keyword evidence="20" id="KW-0325">Glycoprotein</keyword>
<evidence type="ECO:0000313" key="26">
    <source>
        <dbReference type="EnsemblPlants" id="cds.evm.model.04.77"/>
    </source>
</evidence>
<evidence type="ECO:0000256" key="3">
    <source>
        <dbReference type="ARBA" id="ARBA00012513"/>
    </source>
</evidence>
<evidence type="ECO:0000256" key="19">
    <source>
        <dbReference type="ARBA" id="ARBA00023170"/>
    </source>
</evidence>
<evidence type="ECO:0000256" key="23">
    <source>
        <dbReference type="PROSITE-ProRule" id="PRU10141"/>
    </source>
</evidence>
<dbReference type="EMBL" id="UZAU01000358">
    <property type="status" value="NOT_ANNOTATED_CDS"/>
    <property type="molecule type" value="Genomic_DNA"/>
</dbReference>
<dbReference type="SMART" id="SM00220">
    <property type="entry name" value="S_TKc"/>
    <property type="match status" value="2"/>
</dbReference>
<evidence type="ECO:0000256" key="15">
    <source>
        <dbReference type="ARBA" id="ARBA00022840"/>
    </source>
</evidence>
<evidence type="ECO:0000256" key="1">
    <source>
        <dbReference type="ARBA" id="ARBA00004162"/>
    </source>
</evidence>
<evidence type="ECO:0000259" key="25">
    <source>
        <dbReference type="PROSITE" id="PS50011"/>
    </source>
</evidence>
<accession>A0A803PIP0</accession>
<keyword evidence="19" id="KW-0675">Receptor</keyword>
<evidence type="ECO:0000256" key="24">
    <source>
        <dbReference type="SAM" id="MobiDB-lite"/>
    </source>
</evidence>
<keyword evidence="4" id="KW-1003">Cell membrane</keyword>
<keyword evidence="11" id="KW-0732">Signal</keyword>
<evidence type="ECO:0000256" key="12">
    <source>
        <dbReference type="ARBA" id="ARBA00022737"/>
    </source>
</evidence>
<dbReference type="PROSITE" id="PS50011">
    <property type="entry name" value="PROTEIN_KINASE_DOM"/>
    <property type="match status" value="2"/>
</dbReference>
<evidence type="ECO:0000256" key="2">
    <source>
        <dbReference type="ARBA" id="ARBA00004479"/>
    </source>
</evidence>
<keyword evidence="16" id="KW-1133">Transmembrane helix</keyword>
<dbReference type="FunFam" id="1.10.510.10:FF:000590">
    <property type="entry name" value="PR5-like receptor kinase"/>
    <property type="match status" value="1"/>
</dbReference>
<dbReference type="GO" id="GO:0005886">
    <property type="term" value="C:plasma membrane"/>
    <property type="evidence" value="ECO:0007669"/>
    <property type="project" value="UniProtKB-SubCell"/>
</dbReference>
<feature type="domain" description="Protein kinase" evidence="25">
    <location>
        <begin position="370"/>
        <end position="626"/>
    </location>
</feature>
<keyword evidence="13 23" id="KW-0547">Nucleotide-binding</keyword>
<dbReference type="PANTHER" id="PTHR27009">
    <property type="entry name" value="RUST RESISTANCE KINASE LR10-RELATED"/>
    <property type="match status" value="1"/>
</dbReference>
<evidence type="ECO:0000256" key="14">
    <source>
        <dbReference type="ARBA" id="ARBA00022777"/>
    </source>
</evidence>
<evidence type="ECO:0000256" key="16">
    <source>
        <dbReference type="ARBA" id="ARBA00022989"/>
    </source>
</evidence>
<feature type="domain" description="Protein kinase" evidence="25">
    <location>
        <begin position="118"/>
        <end position="380"/>
    </location>
</feature>
<keyword evidence="5" id="KW-0723">Serine/threonine-protein kinase</keyword>
<keyword evidence="17" id="KW-0472">Membrane</keyword>
<evidence type="ECO:0000256" key="9">
    <source>
        <dbReference type="ARBA" id="ARBA00022679"/>
    </source>
</evidence>
<reference evidence="26" key="2">
    <citation type="submission" date="2021-03" db="UniProtKB">
        <authorList>
            <consortium name="EnsemblPlants"/>
        </authorList>
    </citation>
    <scope>IDENTIFICATION</scope>
</reference>
<keyword evidence="9" id="KW-0808">Transferase</keyword>
<evidence type="ECO:0000256" key="11">
    <source>
        <dbReference type="ARBA" id="ARBA00022729"/>
    </source>
</evidence>
<dbReference type="Gene3D" id="3.30.200.20">
    <property type="entry name" value="Phosphorylase Kinase, domain 1"/>
    <property type="match status" value="2"/>
</dbReference>
<evidence type="ECO:0000256" key="5">
    <source>
        <dbReference type="ARBA" id="ARBA00022527"/>
    </source>
</evidence>
<evidence type="ECO:0000256" key="21">
    <source>
        <dbReference type="ARBA" id="ARBA00047899"/>
    </source>
</evidence>
<keyword evidence="6" id="KW-0245">EGF-like domain</keyword>
<feature type="region of interest" description="Disordered" evidence="24">
    <location>
        <begin position="663"/>
        <end position="702"/>
    </location>
</feature>
<evidence type="ECO:0000256" key="13">
    <source>
        <dbReference type="ARBA" id="ARBA00022741"/>
    </source>
</evidence>
<dbReference type="Pfam" id="PF07714">
    <property type="entry name" value="PK_Tyr_Ser-Thr"/>
    <property type="match status" value="1"/>
</dbReference>
<evidence type="ECO:0000256" key="4">
    <source>
        <dbReference type="ARBA" id="ARBA00022475"/>
    </source>
</evidence>
<dbReference type="EnsemblPlants" id="evm.model.04.77">
    <property type="protein sequence ID" value="cds.evm.model.04.77"/>
    <property type="gene ID" value="evm.TU.04.77"/>
</dbReference>
<dbReference type="OMA" id="IYHENES"/>
<dbReference type="FunFam" id="3.30.200.20:FF:000059">
    <property type="entry name" value="S-receptor-like serine/threonine-protein kinase"/>
    <property type="match status" value="1"/>
</dbReference>
<dbReference type="InterPro" id="IPR001245">
    <property type="entry name" value="Ser-Thr/Tyr_kinase_cat_dom"/>
</dbReference>
<evidence type="ECO:0000256" key="10">
    <source>
        <dbReference type="ARBA" id="ARBA00022692"/>
    </source>
</evidence>
<feature type="binding site" evidence="23">
    <location>
        <position position="146"/>
    </location>
    <ligand>
        <name>ATP</name>
        <dbReference type="ChEBI" id="CHEBI:30616"/>
    </ligand>
</feature>
<dbReference type="GO" id="GO:0005524">
    <property type="term" value="F:ATP binding"/>
    <property type="evidence" value="ECO:0007669"/>
    <property type="project" value="UniProtKB-UniRule"/>
</dbReference>
<dbReference type="Proteomes" id="UP000596661">
    <property type="component" value="Chromosome 4"/>
</dbReference>
<dbReference type="SUPFAM" id="SSF56112">
    <property type="entry name" value="Protein kinase-like (PK-like)"/>
    <property type="match status" value="2"/>
</dbReference>
<keyword evidence="27" id="KW-1185">Reference proteome</keyword>
<keyword evidence="12" id="KW-0677">Repeat</keyword>